<evidence type="ECO:0000313" key="5">
    <source>
        <dbReference type="Proteomes" id="UP000609531"/>
    </source>
</evidence>
<protein>
    <submittedName>
        <fullName evidence="4">AAA family ATPase</fullName>
    </submittedName>
</protein>
<feature type="domain" description="AAA+ ATPase" evidence="3">
    <location>
        <begin position="44"/>
        <end position="310"/>
    </location>
</feature>
<dbReference type="Proteomes" id="UP000609531">
    <property type="component" value="Unassembled WGS sequence"/>
</dbReference>
<dbReference type="InterPro" id="IPR050534">
    <property type="entry name" value="Coronavir_polyprotein_1ab"/>
</dbReference>
<dbReference type="InterPro" id="IPR003593">
    <property type="entry name" value="AAA+_ATPase"/>
</dbReference>
<keyword evidence="5" id="KW-1185">Reference proteome</keyword>
<accession>A0A934MI79</accession>
<evidence type="ECO:0000313" key="4">
    <source>
        <dbReference type="EMBL" id="MBJ3778468.1"/>
    </source>
</evidence>
<dbReference type="Gene3D" id="3.40.50.300">
    <property type="entry name" value="P-loop containing nucleotide triphosphate hydrolases"/>
    <property type="match status" value="2"/>
</dbReference>
<gene>
    <name evidence="4" type="ORF">JCR33_22400</name>
</gene>
<comment type="caution">
    <text evidence="4">The sequence shown here is derived from an EMBL/GenBank/DDBJ whole genome shotgun (WGS) entry which is preliminary data.</text>
</comment>
<dbReference type="PANTHER" id="PTHR43788:SF6">
    <property type="entry name" value="DNA HELICASE B"/>
    <property type="match status" value="1"/>
</dbReference>
<proteinExistence type="predicted"/>
<evidence type="ECO:0000259" key="3">
    <source>
        <dbReference type="SMART" id="SM00382"/>
    </source>
</evidence>
<dbReference type="PANTHER" id="PTHR43788">
    <property type="entry name" value="DNA2/NAM7 HELICASE FAMILY MEMBER"/>
    <property type="match status" value="1"/>
</dbReference>
<dbReference type="Pfam" id="PF13604">
    <property type="entry name" value="AAA_30"/>
    <property type="match status" value="1"/>
</dbReference>
<sequence length="512" mass="54912">MTLPACPHVDFSDDQAAAWSRVAAAIGARGVDLAAGVAGRAEGAGAKVAVLGKAGSGKTHLLARLVKDLEASGVKIAAPEEGKTRPGRRTLAVVTPTNKAASVLRQRGVPATTLHRMLYRPNFHPDYQHLVEWLTGERSDEPAMEPALLLRAKAAYAAHKSVVVALAMAGMRGSDFIAGWTARKDPLDIGFVDEASMLGEHHLEDLATLFPTLVLFGDPAQLAPVKGGAMVFDALPDGERVSLSRVHRQAADSPILDLAHALGDPDLGFGEFERLVEQAAERDERVVVAGRVDAALMPRSPVLVWRNQTRMRLIRAFRTAFDAPPNRLLPGEPLVCDGLELPAKMQSRRVELEARGLIRGAQTVYLGPGRRAGFARVFVVGSEDPVVSCRAIVRIESPDEEEAFLPFVANMGATFVHGAALTIHKAQGSQWEDVQVFAPDLWAAARSGLAEAGVPLWKRLAYVALTRAQHRLLWVRQPRLSRPAAPLTVDDLAGVTASPEQSLFAGEGIVTG</sequence>
<dbReference type="GO" id="GO:0005524">
    <property type="term" value="F:ATP binding"/>
    <property type="evidence" value="ECO:0007669"/>
    <property type="project" value="UniProtKB-KW"/>
</dbReference>
<keyword evidence="1" id="KW-0547">Nucleotide-binding</keyword>
<dbReference type="SMART" id="SM00382">
    <property type="entry name" value="AAA"/>
    <property type="match status" value="1"/>
</dbReference>
<evidence type="ECO:0000256" key="2">
    <source>
        <dbReference type="ARBA" id="ARBA00022840"/>
    </source>
</evidence>
<dbReference type="InterPro" id="IPR027785">
    <property type="entry name" value="UvrD-like_helicase_C"/>
</dbReference>
<dbReference type="InterPro" id="IPR027417">
    <property type="entry name" value="P-loop_NTPase"/>
</dbReference>
<dbReference type="EMBL" id="JAEKJA010000027">
    <property type="protein sequence ID" value="MBJ3778468.1"/>
    <property type="molecule type" value="Genomic_DNA"/>
</dbReference>
<reference evidence="4" key="1">
    <citation type="submission" date="2020-12" db="EMBL/GenBank/DDBJ databases">
        <title>Bacterial taxonomy.</title>
        <authorList>
            <person name="Pan X."/>
        </authorList>
    </citation>
    <scope>NUCLEOTIDE SEQUENCE</scope>
    <source>
        <strain evidence="4">B2012</strain>
    </source>
</reference>
<dbReference type="Pfam" id="PF13538">
    <property type="entry name" value="UvrD_C_2"/>
    <property type="match status" value="1"/>
</dbReference>
<dbReference type="CDD" id="cd18809">
    <property type="entry name" value="SF1_C_RecD"/>
    <property type="match status" value="1"/>
</dbReference>
<keyword evidence="2" id="KW-0067">ATP-binding</keyword>
<evidence type="ECO:0000256" key="1">
    <source>
        <dbReference type="ARBA" id="ARBA00022741"/>
    </source>
</evidence>
<name>A0A934MI79_9HYPH</name>
<organism evidence="4 5">
    <name type="scientific">Acuticoccus mangrovi</name>
    <dbReference type="NCBI Taxonomy" id="2796142"/>
    <lineage>
        <taxon>Bacteria</taxon>
        <taxon>Pseudomonadati</taxon>
        <taxon>Pseudomonadota</taxon>
        <taxon>Alphaproteobacteria</taxon>
        <taxon>Hyphomicrobiales</taxon>
        <taxon>Amorphaceae</taxon>
        <taxon>Acuticoccus</taxon>
    </lineage>
</organism>
<dbReference type="AlphaFoldDB" id="A0A934MI79"/>
<dbReference type="RefSeq" id="WP_198884367.1">
    <property type="nucleotide sequence ID" value="NZ_JAEKJA010000027.1"/>
</dbReference>
<dbReference type="GO" id="GO:0003678">
    <property type="term" value="F:DNA helicase activity"/>
    <property type="evidence" value="ECO:0007669"/>
    <property type="project" value="UniProtKB-ARBA"/>
</dbReference>
<dbReference type="SUPFAM" id="SSF52540">
    <property type="entry name" value="P-loop containing nucleoside triphosphate hydrolases"/>
    <property type="match status" value="1"/>
</dbReference>